<sequence length="171" mass="18739">MDTSGEAVGIAKTIKKIQTTPSIICEVSIEGNEEIVVRAMGEQESSNKLVRLGVQPDHNTKTLGLLWDAAKRLTPQLLIGDQHFDGTIEVALAASKVKEVSLRPLSILRLELQVTVTDCHLADAAHVPGTAKQPGILNTRHPFTRLLVQHEKTQAGHATNEIVVNELRQRY</sequence>
<gene>
    <name evidence="1" type="ORF">EVAR_27407_1</name>
</gene>
<protein>
    <submittedName>
        <fullName evidence="1">Uncharacterized protein</fullName>
    </submittedName>
</protein>
<evidence type="ECO:0000313" key="2">
    <source>
        <dbReference type="Proteomes" id="UP000299102"/>
    </source>
</evidence>
<reference evidence="1 2" key="1">
    <citation type="journal article" date="2019" name="Commun. Biol.">
        <title>The bagworm genome reveals a unique fibroin gene that provides high tensile strength.</title>
        <authorList>
            <person name="Kono N."/>
            <person name="Nakamura H."/>
            <person name="Ohtoshi R."/>
            <person name="Tomita M."/>
            <person name="Numata K."/>
            <person name="Arakawa K."/>
        </authorList>
    </citation>
    <scope>NUCLEOTIDE SEQUENCE [LARGE SCALE GENOMIC DNA]</scope>
</reference>
<name>A0A4C1X0W4_EUMVA</name>
<dbReference type="OrthoDB" id="7419294at2759"/>
<dbReference type="Proteomes" id="UP000299102">
    <property type="component" value="Unassembled WGS sequence"/>
</dbReference>
<keyword evidence="2" id="KW-1185">Reference proteome</keyword>
<evidence type="ECO:0000313" key="1">
    <source>
        <dbReference type="EMBL" id="GBP57376.1"/>
    </source>
</evidence>
<dbReference type="EMBL" id="BGZK01000714">
    <property type="protein sequence ID" value="GBP57376.1"/>
    <property type="molecule type" value="Genomic_DNA"/>
</dbReference>
<comment type="caution">
    <text evidence="1">The sequence shown here is derived from an EMBL/GenBank/DDBJ whole genome shotgun (WGS) entry which is preliminary data.</text>
</comment>
<accession>A0A4C1X0W4</accession>
<organism evidence="1 2">
    <name type="scientific">Eumeta variegata</name>
    <name type="common">Bagworm moth</name>
    <name type="synonym">Eumeta japonica</name>
    <dbReference type="NCBI Taxonomy" id="151549"/>
    <lineage>
        <taxon>Eukaryota</taxon>
        <taxon>Metazoa</taxon>
        <taxon>Ecdysozoa</taxon>
        <taxon>Arthropoda</taxon>
        <taxon>Hexapoda</taxon>
        <taxon>Insecta</taxon>
        <taxon>Pterygota</taxon>
        <taxon>Neoptera</taxon>
        <taxon>Endopterygota</taxon>
        <taxon>Lepidoptera</taxon>
        <taxon>Glossata</taxon>
        <taxon>Ditrysia</taxon>
        <taxon>Tineoidea</taxon>
        <taxon>Psychidae</taxon>
        <taxon>Oiketicinae</taxon>
        <taxon>Eumeta</taxon>
    </lineage>
</organism>
<dbReference type="AlphaFoldDB" id="A0A4C1X0W4"/>
<proteinExistence type="predicted"/>